<evidence type="ECO:0000256" key="5">
    <source>
        <dbReference type="ARBA" id="ARBA00022840"/>
    </source>
</evidence>
<dbReference type="InterPro" id="IPR058031">
    <property type="entry name" value="AAA_lid_NorR"/>
</dbReference>
<dbReference type="Pfam" id="PF02954">
    <property type="entry name" value="HTH_8"/>
    <property type="match status" value="1"/>
</dbReference>
<gene>
    <name evidence="14" type="ORF">CAP_6352</name>
</gene>
<dbReference type="PROSITE" id="PS00688">
    <property type="entry name" value="SIGMA54_INTERACT_3"/>
    <property type="match status" value="1"/>
</dbReference>
<dbReference type="FunFam" id="3.40.50.2300:FF:000018">
    <property type="entry name" value="DNA-binding transcriptional regulator NtrC"/>
    <property type="match status" value="1"/>
</dbReference>
<accession>A0A017T103</accession>
<dbReference type="GO" id="GO:0005524">
    <property type="term" value="F:ATP binding"/>
    <property type="evidence" value="ECO:0007669"/>
    <property type="project" value="UniProtKB-KW"/>
</dbReference>
<feature type="domain" description="Response regulatory" evidence="13">
    <location>
        <begin position="22"/>
        <end position="136"/>
    </location>
</feature>
<reference evidence="14 15" key="1">
    <citation type="submission" date="2013-05" db="EMBL/GenBank/DDBJ databases">
        <title>Genome assembly of Chondromyces apiculatus DSM 436.</title>
        <authorList>
            <person name="Sharma G."/>
            <person name="Khatri I."/>
            <person name="Kaur C."/>
            <person name="Mayilraj S."/>
            <person name="Subramanian S."/>
        </authorList>
    </citation>
    <scope>NUCLEOTIDE SEQUENCE [LARGE SCALE GENOMIC DNA]</scope>
    <source>
        <strain evidence="14 15">DSM 436</strain>
    </source>
</reference>
<dbReference type="SUPFAM" id="SSF52540">
    <property type="entry name" value="P-loop containing nucleoside triphosphate hydrolases"/>
    <property type="match status" value="1"/>
</dbReference>
<keyword evidence="6" id="KW-0902">Two-component regulatory system</keyword>
<dbReference type="Pfam" id="PF25601">
    <property type="entry name" value="AAA_lid_14"/>
    <property type="match status" value="1"/>
</dbReference>
<keyword evidence="2" id="KW-0963">Cytoplasm</keyword>
<evidence type="ECO:0000259" key="12">
    <source>
        <dbReference type="PROSITE" id="PS50045"/>
    </source>
</evidence>
<evidence type="ECO:0000256" key="1">
    <source>
        <dbReference type="ARBA" id="ARBA00004496"/>
    </source>
</evidence>
<dbReference type="GO" id="GO:0043565">
    <property type="term" value="F:sequence-specific DNA binding"/>
    <property type="evidence" value="ECO:0007669"/>
    <property type="project" value="InterPro"/>
</dbReference>
<keyword evidence="10" id="KW-0804">Transcription</keyword>
<evidence type="ECO:0000256" key="8">
    <source>
        <dbReference type="ARBA" id="ARBA00023125"/>
    </source>
</evidence>
<evidence type="ECO:0000256" key="7">
    <source>
        <dbReference type="ARBA" id="ARBA00023015"/>
    </source>
</evidence>
<dbReference type="FunFam" id="3.40.50.300:FF:000006">
    <property type="entry name" value="DNA-binding transcriptional regulator NtrC"/>
    <property type="match status" value="1"/>
</dbReference>
<dbReference type="Pfam" id="PF00158">
    <property type="entry name" value="Sigma54_activat"/>
    <property type="match status" value="1"/>
</dbReference>
<dbReference type="eggNOG" id="COG2204">
    <property type="taxonomic scope" value="Bacteria"/>
</dbReference>
<dbReference type="InterPro" id="IPR027417">
    <property type="entry name" value="P-loop_NTPase"/>
</dbReference>
<dbReference type="Proteomes" id="UP000019678">
    <property type="component" value="Unassembled WGS sequence"/>
</dbReference>
<dbReference type="Gene3D" id="3.40.50.300">
    <property type="entry name" value="P-loop containing nucleotide triphosphate hydrolases"/>
    <property type="match status" value="1"/>
</dbReference>
<evidence type="ECO:0000256" key="4">
    <source>
        <dbReference type="ARBA" id="ARBA00022741"/>
    </source>
</evidence>
<dbReference type="GO" id="GO:0006355">
    <property type="term" value="P:regulation of DNA-templated transcription"/>
    <property type="evidence" value="ECO:0007669"/>
    <property type="project" value="InterPro"/>
</dbReference>
<dbReference type="InterPro" id="IPR011006">
    <property type="entry name" value="CheY-like_superfamily"/>
</dbReference>
<dbReference type="FunFam" id="1.10.8.60:FF:000014">
    <property type="entry name" value="DNA-binding transcriptional regulator NtrC"/>
    <property type="match status" value="1"/>
</dbReference>
<comment type="caution">
    <text evidence="14">The sequence shown here is derived from an EMBL/GenBank/DDBJ whole genome shotgun (WGS) entry which is preliminary data.</text>
</comment>
<organism evidence="14 15">
    <name type="scientific">Chondromyces apiculatus DSM 436</name>
    <dbReference type="NCBI Taxonomy" id="1192034"/>
    <lineage>
        <taxon>Bacteria</taxon>
        <taxon>Pseudomonadati</taxon>
        <taxon>Myxococcota</taxon>
        <taxon>Polyangia</taxon>
        <taxon>Polyangiales</taxon>
        <taxon>Polyangiaceae</taxon>
        <taxon>Chondromyces</taxon>
    </lineage>
</organism>
<keyword evidence="3 11" id="KW-0597">Phosphoprotein</keyword>
<dbReference type="GO" id="GO:0000160">
    <property type="term" value="P:phosphorelay signal transduction system"/>
    <property type="evidence" value="ECO:0007669"/>
    <property type="project" value="UniProtKB-KW"/>
</dbReference>
<dbReference type="InterPro" id="IPR009057">
    <property type="entry name" value="Homeodomain-like_sf"/>
</dbReference>
<dbReference type="Pfam" id="PF00072">
    <property type="entry name" value="Response_reg"/>
    <property type="match status" value="1"/>
</dbReference>
<dbReference type="PRINTS" id="PR01590">
    <property type="entry name" value="HTHFIS"/>
</dbReference>
<keyword evidence="7" id="KW-0805">Transcription regulation</keyword>
<dbReference type="Gene3D" id="3.40.50.2300">
    <property type="match status" value="1"/>
</dbReference>
<evidence type="ECO:0000313" key="15">
    <source>
        <dbReference type="Proteomes" id="UP000019678"/>
    </source>
</evidence>
<proteinExistence type="predicted"/>
<dbReference type="PANTHER" id="PTHR32071">
    <property type="entry name" value="TRANSCRIPTIONAL REGULATORY PROTEIN"/>
    <property type="match status" value="1"/>
</dbReference>
<dbReference type="SUPFAM" id="SSF46689">
    <property type="entry name" value="Homeodomain-like"/>
    <property type="match status" value="1"/>
</dbReference>
<evidence type="ECO:0000259" key="13">
    <source>
        <dbReference type="PROSITE" id="PS50110"/>
    </source>
</evidence>
<dbReference type="Gene3D" id="1.10.10.60">
    <property type="entry name" value="Homeodomain-like"/>
    <property type="match status" value="1"/>
</dbReference>
<dbReference type="GO" id="GO:0005737">
    <property type="term" value="C:cytoplasm"/>
    <property type="evidence" value="ECO:0007669"/>
    <property type="project" value="UniProtKB-SubCell"/>
</dbReference>
<dbReference type="RefSeq" id="WP_044246876.1">
    <property type="nucleotide sequence ID" value="NZ_ASRX01000053.1"/>
</dbReference>
<dbReference type="PROSITE" id="PS50045">
    <property type="entry name" value="SIGMA54_INTERACT_4"/>
    <property type="match status" value="1"/>
</dbReference>
<sequence length="476" mass="51805">MADEQAGIPLEAADAEQAGSPTVLVVDDDASNLASIQKIFQRDGMRVLTADGARAALELSRHHRVQVVLTDLMMPGTSGIELMRALKQVSPDTEVVMMTAYGTVETAVQAMREGAYDFVEKPLKRMTIIKSVRKAAERQSLVAENRSLKQEIKLLTRREIVGSSPALRRVLDVATQAAPSSATVLVLGESGTGKELLARYIHERSARARGPFVAVNCAAIPESILEAELFGHERGAFTGALSRREGRFARALGGTLFLDEIGELSPAVQVKLLRVLQEGEYEPVGGDTQRADVRVVAATNKDLRAEVTAGRFREDLFYRLNVIAITAPPLRARREDIPLLTDHFLGVYCAKNNRSRLEAPREVLARLLDYPWPGNVRELENVIERAVVLCRGERLSVDDLPDPVREAADTAPSTLTFSVGTPLDEVERRLIRETLRFARGDKSLAAQLLGISTRTIYRKLGEVEGGAGPSGGAAGG</sequence>
<dbReference type="SMART" id="SM00448">
    <property type="entry name" value="REC"/>
    <property type="match status" value="1"/>
</dbReference>
<dbReference type="InterPro" id="IPR002197">
    <property type="entry name" value="HTH_Fis"/>
</dbReference>
<dbReference type="Gene3D" id="1.10.8.60">
    <property type="match status" value="1"/>
</dbReference>
<protein>
    <submittedName>
        <fullName evidence="14">Response regulator of zinc sigma-54-dependent two-component system</fullName>
    </submittedName>
</protein>
<evidence type="ECO:0000256" key="9">
    <source>
        <dbReference type="ARBA" id="ARBA00023159"/>
    </source>
</evidence>
<evidence type="ECO:0000256" key="11">
    <source>
        <dbReference type="PROSITE-ProRule" id="PRU00169"/>
    </source>
</evidence>
<dbReference type="SUPFAM" id="SSF52172">
    <property type="entry name" value="CheY-like"/>
    <property type="match status" value="1"/>
</dbReference>
<feature type="domain" description="Sigma-54 factor interaction" evidence="12">
    <location>
        <begin position="160"/>
        <end position="388"/>
    </location>
</feature>
<evidence type="ECO:0000313" key="14">
    <source>
        <dbReference type="EMBL" id="EYF02929.1"/>
    </source>
</evidence>
<dbReference type="STRING" id="1192034.CAP_6352"/>
<dbReference type="EMBL" id="ASRX01000053">
    <property type="protein sequence ID" value="EYF02929.1"/>
    <property type="molecule type" value="Genomic_DNA"/>
</dbReference>
<comment type="subcellular location">
    <subcellularLocation>
        <location evidence="1">Cytoplasm</location>
    </subcellularLocation>
</comment>
<dbReference type="OrthoDB" id="9763792at2"/>
<dbReference type="InterPro" id="IPR003593">
    <property type="entry name" value="AAA+_ATPase"/>
</dbReference>
<evidence type="ECO:0000256" key="3">
    <source>
        <dbReference type="ARBA" id="ARBA00022553"/>
    </source>
</evidence>
<dbReference type="InterPro" id="IPR002078">
    <property type="entry name" value="Sigma_54_int"/>
</dbReference>
<name>A0A017T103_9BACT</name>
<dbReference type="InterPro" id="IPR001789">
    <property type="entry name" value="Sig_transdc_resp-reg_receiver"/>
</dbReference>
<dbReference type="PROSITE" id="PS00675">
    <property type="entry name" value="SIGMA54_INTERACT_1"/>
    <property type="match status" value="1"/>
</dbReference>
<dbReference type="SMART" id="SM00382">
    <property type="entry name" value="AAA"/>
    <property type="match status" value="1"/>
</dbReference>
<keyword evidence="8" id="KW-0238">DNA-binding</keyword>
<dbReference type="AlphaFoldDB" id="A0A017T103"/>
<evidence type="ECO:0000256" key="6">
    <source>
        <dbReference type="ARBA" id="ARBA00023012"/>
    </source>
</evidence>
<keyword evidence="15" id="KW-1185">Reference proteome</keyword>
<feature type="modified residue" description="4-aspartylphosphate" evidence="11">
    <location>
        <position position="71"/>
    </location>
</feature>
<keyword evidence="4" id="KW-0547">Nucleotide-binding</keyword>
<keyword evidence="9" id="KW-0010">Activator</keyword>
<evidence type="ECO:0000256" key="10">
    <source>
        <dbReference type="ARBA" id="ARBA00023163"/>
    </source>
</evidence>
<dbReference type="PROSITE" id="PS50110">
    <property type="entry name" value="RESPONSE_REGULATORY"/>
    <property type="match status" value="1"/>
</dbReference>
<dbReference type="InterPro" id="IPR025944">
    <property type="entry name" value="Sigma_54_int_dom_CS"/>
</dbReference>
<dbReference type="CDD" id="cd00009">
    <property type="entry name" value="AAA"/>
    <property type="match status" value="1"/>
</dbReference>
<dbReference type="InterPro" id="IPR025662">
    <property type="entry name" value="Sigma_54_int_dom_ATP-bd_1"/>
</dbReference>
<keyword evidence="5" id="KW-0067">ATP-binding</keyword>
<evidence type="ECO:0000256" key="2">
    <source>
        <dbReference type="ARBA" id="ARBA00022490"/>
    </source>
</evidence>